<sequence length="130" mass="15174">MREHSHWFGNENDILIGTPEMANKLQRSEAAGRREVLRSGVFGTRKDLDLVCDRRSVMRGIIDRIPRKSLPSRFHSESKLSDTIPLLYCRVSNLYAQSRLKERIRMIRHAVAEDGPKGQGYRRWLRVPCR</sequence>
<name>A0A0C3NXZ1_PISTI</name>
<keyword evidence="2" id="KW-1185">Reference proteome</keyword>
<dbReference type="EMBL" id="KN831998">
    <property type="protein sequence ID" value="KIO00196.1"/>
    <property type="molecule type" value="Genomic_DNA"/>
</dbReference>
<dbReference type="InParanoid" id="A0A0C3NXZ1"/>
<gene>
    <name evidence="1" type="ORF">M404DRAFT_1004119</name>
</gene>
<reference evidence="1 2" key="1">
    <citation type="submission" date="2014-04" db="EMBL/GenBank/DDBJ databases">
        <authorList>
            <consortium name="DOE Joint Genome Institute"/>
            <person name="Kuo A."/>
            <person name="Kohler A."/>
            <person name="Costa M.D."/>
            <person name="Nagy L.G."/>
            <person name="Floudas D."/>
            <person name="Copeland A."/>
            <person name="Barry K.W."/>
            <person name="Cichocki N."/>
            <person name="Veneault-Fourrey C."/>
            <person name="LaButti K."/>
            <person name="Lindquist E.A."/>
            <person name="Lipzen A."/>
            <person name="Lundell T."/>
            <person name="Morin E."/>
            <person name="Murat C."/>
            <person name="Sun H."/>
            <person name="Tunlid A."/>
            <person name="Henrissat B."/>
            <person name="Grigoriev I.V."/>
            <person name="Hibbett D.S."/>
            <person name="Martin F."/>
            <person name="Nordberg H.P."/>
            <person name="Cantor M.N."/>
            <person name="Hua S.X."/>
        </authorList>
    </citation>
    <scope>NUCLEOTIDE SEQUENCE [LARGE SCALE GENOMIC DNA]</scope>
    <source>
        <strain evidence="1 2">Marx 270</strain>
    </source>
</reference>
<reference evidence="2" key="2">
    <citation type="submission" date="2015-01" db="EMBL/GenBank/DDBJ databases">
        <title>Evolutionary Origins and Diversification of the Mycorrhizal Mutualists.</title>
        <authorList>
            <consortium name="DOE Joint Genome Institute"/>
            <consortium name="Mycorrhizal Genomics Consortium"/>
            <person name="Kohler A."/>
            <person name="Kuo A."/>
            <person name="Nagy L.G."/>
            <person name="Floudas D."/>
            <person name="Copeland A."/>
            <person name="Barry K.W."/>
            <person name="Cichocki N."/>
            <person name="Veneault-Fourrey C."/>
            <person name="LaButti K."/>
            <person name="Lindquist E.A."/>
            <person name="Lipzen A."/>
            <person name="Lundell T."/>
            <person name="Morin E."/>
            <person name="Murat C."/>
            <person name="Riley R."/>
            <person name="Ohm R."/>
            <person name="Sun H."/>
            <person name="Tunlid A."/>
            <person name="Henrissat B."/>
            <person name="Grigoriev I.V."/>
            <person name="Hibbett D.S."/>
            <person name="Martin F."/>
        </authorList>
    </citation>
    <scope>NUCLEOTIDE SEQUENCE [LARGE SCALE GENOMIC DNA]</scope>
    <source>
        <strain evidence="2">Marx 270</strain>
    </source>
</reference>
<accession>A0A0C3NXZ1</accession>
<organism evidence="1 2">
    <name type="scientific">Pisolithus tinctorius Marx 270</name>
    <dbReference type="NCBI Taxonomy" id="870435"/>
    <lineage>
        <taxon>Eukaryota</taxon>
        <taxon>Fungi</taxon>
        <taxon>Dikarya</taxon>
        <taxon>Basidiomycota</taxon>
        <taxon>Agaricomycotina</taxon>
        <taxon>Agaricomycetes</taxon>
        <taxon>Agaricomycetidae</taxon>
        <taxon>Boletales</taxon>
        <taxon>Sclerodermatineae</taxon>
        <taxon>Pisolithaceae</taxon>
        <taxon>Pisolithus</taxon>
    </lineage>
</organism>
<dbReference type="HOGENOM" id="CLU_1939021_0_0_1"/>
<evidence type="ECO:0000313" key="2">
    <source>
        <dbReference type="Proteomes" id="UP000054217"/>
    </source>
</evidence>
<dbReference type="AlphaFoldDB" id="A0A0C3NXZ1"/>
<dbReference type="Proteomes" id="UP000054217">
    <property type="component" value="Unassembled WGS sequence"/>
</dbReference>
<evidence type="ECO:0000313" key="1">
    <source>
        <dbReference type="EMBL" id="KIO00196.1"/>
    </source>
</evidence>
<proteinExistence type="predicted"/>
<protein>
    <submittedName>
        <fullName evidence="1">Uncharacterized protein</fullName>
    </submittedName>
</protein>